<dbReference type="RefSeq" id="WP_231141877.1">
    <property type="nucleotide sequence ID" value="NZ_CP088100.1"/>
</dbReference>
<organism evidence="7 8">
    <name type="scientific">Bradyrhizobium barranii</name>
    <dbReference type="NCBI Taxonomy" id="2992140"/>
    <lineage>
        <taxon>Bacteria</taxon>
        <taxon>Pseudomonadati</taxon>
        <taxon>Pseudomonadota</taxon>
        <taxon>Alphaproteobacteria</taxon>
        <taxon>Hyphomicrobiales</taxon>
        <taxon>Nitrobacteraceae</taxon>
        <taxon>Bradyrhizobium</taxon>
    </lineage>
</organism>
<evidence type="ECO:0000256" key="1">
    <source>
        <dbReference type="ARBA" id="ARBA00022908"/>
    </source>
</evidence>
<dbReference type="InterPro" id="IPR013762">
    <property type="entry name" value="Integrase-like_cat_sf"/>
</dbReference>
<evidence type="ECO:0008006" key="9">
    <source>
        <dbReference type="Google" id="ProtNLM"/>
    </source>
</evidence>
<evidence type="ECO:0000256" key="3">
    <source>
        <dbReference type="ARBA" id="ARBA00023172"/>
    </source>
</evidence>
<evidence type="ECO:0000313" key="7">
    <source>
        <dbReference type="EMBL" id="UFW82755.1"/>
    </source>
</evidence>
<dbReference type="Gene3D" id="1.10.443.10">
    <property type="entry name" value="Intergrase catalytic core"/>
    <property type="match status" value="1"/>
</dbReference>
<dbReference type="SUPFAM" id="SSF56349">
    <property type="entry name" value="DNA breaking-rejoining enzymes"/>
    <property type="match status" value="1"/>
</dbReference>
<evidence type="ECO:0000256" key="4">
    <source>
        <dbReference type="PROSITE-ProRule" id="PRU01248"/>
    </source>
</evidence>
<evidence type="ECO:0000313" key="8">
    <source>
        <dbReference type="Proteomes" id="UP001430990"/>
    </source>
</evidence>
<keyword evidence="1" id="KW-0229">DNA integration</keyword>
<dbReference type="PROSITE" id="PS51900">
    <property type="entry name" value="CB"/>
    <property type="match status" value="1"/>
</dbReference>
<protein>
    <recommendedName>
        <fullName evidence="9">Tyr recombinase domain-containing protein</fullName>
    </recommendedName>
</protein>
<dbReference type="EMBL" id="CP088100">
    <property type="protein sequence ID" value="UFW82755.1"/>
    <property type="molecule type" value="Genomic_DNA"/>
</dbReference>
<dbReference type="InterPro" id="IPR002104">
    <property type="entry name" value="Integrase_catalytic"/>
</dbReference>
<keyword evidence="8" id="KW-1185">Reference proteome</keyword>
<feature type="domain" description="Tyr recombinase" evidence="5">
    <location>
        <begin position="252"/>
        <end position="441"/>
    </location>
</feature>
<evidence type="ECO:0000256" key="2">
    <source>
        <dbReference type="ARBA" id="ARBA00023125"/>
    </source>
</evidence>
<dbReference type="InterPro" id="IPR044068">
    <property type="entry name" value="CB"/>
</dbReference>
<keyword evidence="2 4" id="KW-0238">DNA-binding</keyword>
<reference evidence="7" key="1">
    <citation type="submission" date="2021-11" db="EMBL/GenBank/DDBJ databases">
        <title>Australian commercial rhizobial inoculants.</title>
        <authorList>
            <person name="Kohlmeier M.G."/>
            <person name="O'Hara G.W."/>
            <person name="Colombi E."/>
            <person name="Ramsay J.P."/>
            <person name="Terpolilli J."/>
        </authorList>
    </citation>
    <scope>NUCLEOTIDE SEQUENCE</scope>
    <source>
        <strain evidence="7">CC829</strain>
    </source>
</reference>
<gene>
    <name evidence="7" type="ORF">BjapCC829_22430</name>
</gene>
<proteinExistence type="predicted"/>
<accession>A0ABY3QAE6</accession>
<sequence>MKADYLIQRNGYWQYHRRVPKAYVGLGGKSSKFIVISTKIAVADDRAGSKAARVAARLNEQQEARWRSLASGTPDKQRWQDAVSIARSHGLDYLTPVEAAQRQIEELLARIETLKVGERRTDVAVVDAVLGAVDKPRVMLSDLFGEYEKTQQTPLSKMSPNQKRKWTSAKKRAVEILIEQRGDKALQDITRADAVAYADFWEGRTIAEGISPSSANKNISHIGGMIRAVDKRLKLGLDHVFGGTRLEGGRDGNRSPFTVEHIRSVILAPGALDGLNDEAKDVVYIVMETGCRPSEIVNLSKSRIKLGAEIPFIRVEAEGRLLKTEHSERDIPLVGMALDAMKRHPAGFPRYFDNGDNLSATLMKHFKKAKLLPKVSEDTPLKKRPKYGVYSFRHSLKDRLKAVECPEELTDELIGHATGKPKYGDGYGLQLKAKYLQSIALAPACISKK</sequence>
<dbReference type="PROSITE" id="PS51898">
    <property type="entry name" value="TYR_RECOMBINASE"/>
    <property type="match status" value="1"/>
</dbReference>
<feature type="domain" description="Core-binding (CB)" evidence="6">
    <location>
        <begin position="138"/>
        <end position="230"/>
    </location>
</feature>
<evidence type="ECO:0000259" key="6">
    <source>
        <dbReference type="PROSITE" id="PS51900"/>
    </source>
</evidence>
<keyword evidence="3" id="KW-0233">DNA recombination</keyword>
<dbReference type="InterPro" id="IPR011010">
    <property type="entry name" value="DNA_brk_join_enz"/>
</dbReference>
<evidence type="ECO:0000259" key="5">
    <source>
        <dbReference type="PROSITE" id="PS51898"/>
    </source>
</evidence>
<name>A0ABY3QAE6_9BRAD</name>
<dbReference type="Proteomes" id="UP001430990">
    <property type="component" value="Chromosome"/>
</dbReference>